<dbReference type="AlphaFoldDB" id="A0AAV1TVR4"/>
<dbReference type="Proteomes" id="UP001162060">
    <property type="component" value="Unassembled WGS sequence"/>
</dbReference>
<organism evidence="1 2">
    <name type="scientific">Peronospora matthiolae</name>
    <dbReference type="NCBI Taxonomy" id="2874970"/>
    <lineage>
        <taxon>Eukaryota</taxon>
        <taxon>Sar</taxon>
        <taxon>Stramenopiles</taxon>
        <taxon>Oomycota</taxon>
        <taxon>Peronosporomycetes</taxon>
        <taxon>Peronosporales</taxon>
        <taxon>Peronosporaceae</taxon>
        <taxon>Peronospora</taxon>
    </lineage>
</organism>
<gene>
    <name evidence="1" type="ORF">PM001_LOCUS10973</name>
</gene>
<protein>
    <submittedName>
        <fullName evidence="1">Uncharacterized protein</fullName>
    </submittedName>
</protein>
<reference evidence="1" key="1">
    <citation type="submission" date="2024-01" db="EMBL/GenBank/DDBJ databases">
        <authorList>
            <person name="Webb A."/>
        </authorList>
    </citation>
    <scope>NUCLEOTIDE SEQUENCE</scope>
    <source>
        <strain evidence="1">Pm1</strain>
    </source>
</reference>
<proteinExistence type="predicted"/>
<accession>A0AAV1TVR4</accession>
<evidence type="ECO:0000313" key="1">
    <source>
        <dbReference type="EMBL" id="CAK7925823.1"/>
    </source>
</evidence>
<dbReference type="EMBL" id="CAKLBY020000091">
    <property type="protein sequence ID" value="CAK7925823.1"/>
    <property type="molecule type" value="Genomic_DNA"/>
</dbReference>
<sequence length="130" mass="14365">MQARHSAPNVSPINARIVARRDTRWIFAGQSRRTKVKQPDVAAMVVDAGLITSSGDIMMKAMAAIEWRLQPRSNVEFRRGHQGCGNHHGKVVLPNGEERKIEIKNTLCSSKYEQEPASVPQITGMASSKS</sequence>
<evidence type="ECO:0000313" key="2">
    <source>
        <dbReference type="Proteomes" id="UP001162060"/>
    </source>
</evidence>
<name>A0AAV1TVR4_9STRA</name>
<comment type="caution">
    <text evidence="1">The sequence shown here is derived from an EMBL/GenBank/DDBJ whole genome shotgun (WGS) entry which is preliminary data.</text>
</comment>